<evidence type="ECO:0000313" key="3">
    <source>
        <dbReference type="Proteomes" id="UP000095281"/>
    </source>
</evidence>
<keyword evidence="3" id="KW-1185">Reference proteome</keyword>
<dbReference type="WBParaSite" id="MhA1_Contig1032.frz3.gene30">
    <property type="protein sequence ID" value="MhA1_Contig1032.frz3.gene30"/>
    <property type="gene ID" value="MhA1_Contig1032.frz3.gene30"/>
</dbReference>
<name>A0A1I8AWU7_MELHA</name>
<dbReference type="AlphaFoldDB" id="A0A1I8AWU7"/>
<feature type="transmembrane region" description="Helical" evidence="2">
    <location>
        <begin position="231"/>
        <end position="252"/>
    </location>
</feature>
<organism evidence="3 4">
    <name type="scientific">Meloidogyne hapla</name>
    <name type="common">Root-knot nematode worm</name>
    <dbReference type="NCBI Taxonomy" id="6305"/>
    <lineage>
        <taxon>Eukaryota</taxon>
        <taxon>Metazoa</taxon>
        <taxon>Ecdysozoa</taxon>
        <taxon>Nematoda</taxon>
        <taxon>Chromadorea</taxon>
        <taxon>Rhabditida</taxon>
        <taxon>Tylenchina</taxon>
        <taxon>Tylenchomorpha</taxon>
        <taxon>Tylenchoidea</taxon>
        <taxon>Meloidogynidae</taxon>
        <taxon>Meloidogyninae</taxon>
        <taxon>Meloidogyne</taxon>
    </lineage>
</organism>
<protein>
    <submittedName>
        <fullName evidence="4">Uncharacterized protein</fullName>
    </submittedName>
</protein>
<keyword evidence="2" id="KW-1133">Transmembrane helix</keyword>
<feature type="compositionally biased region" description="Polar residues" evidence="1">
    <location>
        <begin position="344"/>
        <end position="373"/>
    </location>
</feature>
<dbReference type="Proteomes" id="UP000095281">
    <property type="component" value="Unplaced"/>
</dbReference>
<dbReference type="GO" id="GO:0031175">
    <property type="term" value="P:neuron projection development"/>
    <property type="evidence" value="ECO:0007669"/>
    <property type="project" value="TreeGrafter"/>
</dbReference>
<evidence type="ECO:0000313" key="4">
    <source>
        <dbReference type="WBParaSite" id="MhA1_Contig1032.frz3.gene30"/>
    </source>
</evidence>
<dbReference type="PANTHER" id="PTHR11683">
    <property type="entry name" value="MYELIN PROTEOLIPID"/>
    <property type="match status" value="1"/>
</dbReference>
<dbReference type="InterPro" id="IPR001614">
    <property type="entry name" value="Myelin_PLP"/>
</dbReference>
<dbReference type="GO" id="GO:0005886">
    <property type="term" value="C:plasma membrane"/>
    <property type="evidence" value="ECO:0007669"/>
    <property type="project" value="TreeGrafter"/>
</dbReference>
<accession>A0A1I8AWU7</accession>
<dbReference type="PANTHER" id="PTHR11683:SF12">
    <property type="entry name" value="M6, ISOFORM F"/>
    <property type="match status" value="1"/>
</dbReference>
<sequence>MYRKRGGSLEQELVMPSPISARTSSDPYPFSTYDGHNQLNFPSSGCITRVPFSSLSAFLFCLCGILLFKAMIMWAFYATIEQIRRSIGITQLPWLDKFQLLLIIACIAMFVIAAAFLLIGILSTGQTREHIFRQMPQSRRGGRISCILAICLASLLYLLWIIILALIAIMCFIYSIFSALCSSIGGNTSTTKSCLDFTLFKPLFFSSDDDRSLQFCEGKLQQFCALTNTVVVWYFIGFLGALIICIGLLQFIATNSANYAHIGNEARYDELLSILNSEMGRENINGVKQPSLPPQENEKSNHFYNADYDSRKFDYNLHQFPQENYRNNINYSTAPPVKPRLKPRQQNYNPSQSTKRHSYQSSLHGSNNWLNRTNDQKWHEGLY</sequence>
<reference evidence="4" key="1">
    <citation type="submission" date="2016-11" db="UniProtKB">
        <authorList>
            <consortium name="WormBaseParasite"/>
        </authorList>
    </citation>
    <scope>IDENTIFICATION</scope>
</reference>
<feature type="transmembrane region" description="Helical" evidence="2">
    <location>
        <begin position="100"/>
        <end position="123"/>
    </location>
</feature>
<keyword evidence="2" id="KW-0472">Membrane</keyword>
<dbReference type="Pfam" id="PF01275">
    <property type="entry name" value="Myelin_PLP"/>
    <property type="match status" value="1"/>
</dbReference>
<feature type="transmembrane region" description="Helical" evidence="2">
    <location>
        <begin position="57"/>
        <end position="80"/>
    </location>
</feature>
<evidence type="ECO:0000256" key="1">
    <source>
        <dbReference type="SAM" id="MobiDB-lite"/>
    </source>
</evidence>
<evidence type="ECO:0000256" key="2">
    <source>
        <dbReference type="SAM" id="Phobius"/>
    </source>
</evidence>
<keyword evidence="2" id="KW-0812">Transmembrane</keyword>
<feature type="region of interest" description="Disordered" evidence="1">
    <location>
        <begin position="327"/>
        <end position="374"/>
    </location>
</feature>
<proteinExistence type="predicted"/>
<dbReference type="OMA" id="INLMIGC"/>
<feature type="transmembrane region" description="Helical" evidence="2">
    <location>
        <begin position="144"/>
        <end position="177"/>
    </location>
</feature>